<feature type="transmembrane region" description="Helical" evidence="1">
    <location>
        <begin position="7"/>
        <end position="30"/>
    </location>
</feature>
<evidence type="ECO:0000256" key="1">
    <source>
        <dbReference type="SAM" id="Phobius"/>
    </source>
</evidence>
<dbReference type="EMBL" id="BLBC01000007">
    <property type="protein sequence ID" value="GET45841.1"/>
    <property type="molecule type" value="Genomic_DNA"/>
</dbReference>
<comment type="caution">
    <text evidence="2">The sequence shown here is derived from an EMBL/GenBank/DDBJ whole genome shotgun (WGS) entry which is preliminary data.</text>
</comment>
<dbReference type="OrthoDB" id="1179771at2"/>
<keyword evidence="3" id="KW-1185">Reference proteome</keyword>
<name>A0A5M4B8C6_9FLAO</name>
<gene>
    <name evidence="2" type="ORF">RCZ01_11430</name>
</gene>
<dbReference type="Proteomes" id="UP000398217">
    <property type="component" value="Unassembled WGS sequence"/>
</dbReference>
<dbReference type="AlphaFoldDB" id="A0A5M4B8C6"/>
<accession>A0A5M4B8C6</accession>
<evidence type="ECO:0000313" key="3">
    <source>
        <dbReference type="Proteomes" id="UP000398217"/>
    </source>
</evidence>
<keyword evidence="1" id="KW-0812">Transmembrane</keyword>
<organism evidence="2 3">
    <name type="scientific">Capnocytophaga felis</name>
    <dbReference type="NCBI Taxonomy" id="2267611"/>
    <lineage>
        <taxon>Bacteria</taxon>
        <taxon>Pseudomonadati</taxon>
        <taxon>Bacteroidota</taxon>
        <taxon>Flavobacteriia</taxon>
        <taxon>Flavobacteriales</taxon>
        <taxon>Flavobacteriaceae</taxon>
        <taxon>Capnocytophaga</taxon>
    </lineage>
</organism>
<feature type="transmembrane region" description="Helical" evidence="1">
    <location>
        <begin position="36"/>
        <end position="55"/>
    </location>
</feature>
<proteinExistence type="predicted"/>
<protein>
    <submittedName>
        <fullName evidence="2">Uncharacterized protein</fullName>
    </submittedName>
</protein>
<keyword evidence="1" id="KW-1133">Transmembrane helix</keyword>
<sequence>MRPKTKAFLFNFVCFGVIFIAIRLGINYFLPELKHLFASLISGLATIIVSPRFAAVPTDRGEKLFVKWIFLKGVRKIGD</sequence>
<evidence type="ECO:0000313" key="2">
    <source>
        <dbReference type="EMBL" id="GET45841.1"/>
    </source>
</evidence>
<keyword evidence="1" id="KW-0472">Membrane</keyword>
<dbReference type="RefSeq" id="WP_155284512.1">
    <property type="nucleotide sequence ID" value="NZ_BLBC01000007.1"/>
</dbReference>
<reference evidence="3" key="1">
    <citation type="journal article" date="2020" name="Int. J. Syst. Evol. Microbiol.">
        <title>Capnocytophaga felis sp. nov. isolated from the feline oral cavity.</title>
        <authorList>
            <person name="Suzuki M."/>
            <person name="Umeda K."/>
            <person name="Kimura M."/>
            <person name="Imaoka K."/>
            <person name="Morikawa S."/>
            <person name="Maeda K."/>
        </authorList>
    </citation>
    <scope>NUCLEOTIDE SEQUENCE [LARGE SCALE GENOMIC DNA]</scope>
    <source>
        <strain evidence="3">KC07070</strain>
    </source>
</reference>